<dbReference type="EMBL" id="FOXF01000008">
    <property type="protein sequence ID" value="SFP20265.1"/>
    <property type="molecule type" value="Genomic_DNA"/>
</dbReference>
<feature type="transmembrane region" description="Helical" evidence="9">
    <location>
        <begin position="137"/>
        <end position="158"/>
    </location>
</feature>
<sequence length="175" mass="19366">MGGKIFKTGLVYLLFSVVVMLLDYLTKQCIVSNVPVNDIAGSIEVIPNFFRIIHVHNHGAAFSFLAGQNGWQVVFFSVIAIAVSCFCIRGMFKNSRSQLISNTGYALIVGGALGNLYDRIAYGYVIDFLDFNFGNYHYPAFNVADCGICAGVFLWCVYELFLNKNNKENSDNAGK</sequence>
<keyword evidence="13" id="KW-1185">Reference proteome</keyword>
<reference evidence="12 13" key="1">
    <citation type="submission" date="2016-10" db="EMBL/GenBank/DDBJ databases">
        <authorList>
            <person name="Varghese N."/>
            <person name="Submissions S."/>
        </authorList>
    </citation>
    <scope>NUCLEOTIDE SEQUENCE [LARGE SCALE GENOMIC DNA]</scope>
    <source>
        <strain evidence="12 13">DSM 1361</strain>
    </source>
</reference>
<gene>
    <name evidence="9" type="primary">lspA</name>
    <name evidence="12" type="ORF">SAMN02910344_00733</name>
</gene>
<comment type="similarity">
    <text evidence="1 9 11">Belongs to the peptidase A8 family.</text>
</comment>
<keyword evidence="6 9" id="KW-0378">Hydrolase</keyword>
<dbReference type="PANTHER" id="PTHR33695:SF1">
    <property type="entry name" value="LIPOPROTEIN SIGNAL PEPTIDASE"/>
    <property type="match status" value="1"/>
</dbReference>
<evidence type="ECO:0000256" key="7">
    <source>
        <dbReference type="ARBA" id="ARBA00022989"/>
    </source>
</evidence>
<dbReference type="GO" id="GO:0004190">
    <property type="term" value="F:aspartic-type endopeptidase activity"/>
    <property type="evidence" value="ECO:0007669"/>
    <property type="project" value="UniProtKB-UniRule"/>
</dbReference>
<dbReference type="AlphaFoldDB" id="A0A662ZHB9"/>
<keyword evidence="3 9" id="KW-0645">Protease</keyword>
<dbReference type="HAMAP" id="MF_00161">
    <property type="entry name" value="LspA"/>
    <property type="match status" value="1"/>
</dbReference>
<dbReference type="Proteomes" id="UP000243745">
    <property type="component" value="Unassembled WGS sequence"/>
</dbReference>
<keyword evidence="5 9" id="KW-0064">Aspartyl protease</keyword>
<evidence type="ECO:0000313" key="13">
    <source>
        <dbReference type="Proteomes" id="UP000243745"/>
    </source>
</evidence>
<dbReference type="NCBIfam" id="TIGR00077">
    <property type="entry name" value="lspA"/>
    <property type="match status" value="1"/>
</dbReference>
<keyword evidence="8 9" id="KW-0472">Membrane</keyword>
<dbReference type="PRINTS" id="PR00781">
    <property type="entry name" value="LIPOSIGPTASE"/>
</dbReference>
<comment type="function">
    <text evidence="9 10">This protein specifically catalyzes the removal of signal peptides from prolipoproteins.</text>
</comment>
<name>A0A662ZHB9_9GAMM</name>
<proteinExistence type="inferred from homology"/>
<feature type="transmembrane region" description="Helical" evidence="9">
    <location>
        <begin position="9"/>
        <end position="26"/>
    </location>
</feature>
<feature type="transmembrane region" description="Helical" evidence="9">
    <location>
        <begin position="99"/>
        <end position="117"/>
    </location>
</feature>
<organism evidence="12 13">
    <name type="scientific">Ruminobacter amylophilus</name>
    <dbReference type="NCBI Taxonomy" id="867"/>
    <lineage>
        <taxon>Bacteria</taxon>
        <taxon>Pseudomonadati</taxon>
        <taxon>Pseudomonadota</taxon>
        <taxon>Gammaproteobacteria</taxon>
        <taxon>Aeromonadales</taxon>
        <taxon>Succinivibrionaceae</taxon>
        <taxon>Ruminobacter</taxon>
    </lineage>
</organism>
<protein>
    <recommendedName>
        <fullName evidence="9">Lipoprotein signal peptidase</fullName>
        <ecNumber evidence="9">3.4.23.36</ecNumber>
    </recommendedName>
    <alternativeName>
        <fullName evidence="9">Prolipoprotein signal peptidase</fullName>
    </alternativeName>
    <alternativeName>
        <fullName evidence="9">Signal peptidase II</fullName>
        <shortName evidence="9">SPase II</shortName>
    </alternativeName>
</protein>
<comment type="subcellular location">
    <subcellularLocation>
        <location evidence="9">Cell membrane</location>
        <topology evidence="9">Multi-pass membrane protein</topology>
    </subcellularLocation>
</comment>
<evidence type="ECO:0000256" key="9">
    <source>
        <dbReference type="HAMAP-Rule" id="MF_00161"/>
    </source>
</evidence>
<evidence type="ECO:0000256" key="5">
    <source>
        <dbReference type="ARBA" id="ARBA00022750"/>
    </source>
</evidence>
<evidence type="ECO:0000256" key="8">
    <source>
        <dbReference type="ARBA" id="ARBA00023136"/>
    </source>
</evidence>
<dbReference type="OrthoDB" id="9810259at2"/>
<comment type="catalytic activity">
    <reaction evidence="9 10">
        <text>Release of signal peptides from bacterial membrane prolipoproteins. Hydrolyzes -Xaa-Yaa-Zaa-|-(S,diacylglyceryl)Cys-, in which Xaa is hydrophobic (preferably Leu), and Yaa (Ala or Ser) and Zaa (Gly or Ala) have small, neutral side chains.</text>
        <dbReference type="EC" id="3.4.23.36"/>
    </reaction>
</comment>
<dbReference type="UniPathway" id="UPA00665"/>
<evidence type="ECO:0000256" key="1">
    <source>
        <dbReference type="ARBA" id="ARBA00006139"/>
    </source>
</evidence>
<evidence type="ECO:0000256" key="2">
    <source>
        <dbReference type="ARBA" id="ARBA00022475"/>
    </source>
</evidence>
<feature type="transmembrane region" description="Helical" evidence="9">
    <location>
        <begin position="71"/>
        <end position="92"/>
    </location>
</feature>
<dbReference type="Pfam" id="PF01252">
    <property type="entry name" value="Peptidase_A8"/>
    <property type="match status" value="1"/>
</dbReference>
<evidence type="ECO:0000256" key="10">
    <source>
        <dbReference type="RuleBase" id="RU000594"/>
    </source>
</evidence>
<comment type="pathway">
    <text evidence="9">Protein modification; lipoprotein biosynthesis (signal peptide cleavage).</text>
</comment>
<dbReference type="InterPro" id="IPR001872">
    <property type="entry name" value="Peptidase_A8"/>
</dbReference>
<keyword evidence="2 9" id="KW-1003">Cell membrane</keyword>
<accession>A0A662ZHB9</accession>
<evidence type="ECO:0000256" key="4">
    <source>
        <dbReference type="ARBA" id="ARBA00022692"/>
    </source>
</evidence>
<dbReference type="RefSeq" id="WP_093140997.1">
    <property type="nucleotide sequence ID" value="NZ_FOXF01000008.1"/>
</dbReference>
<dbReference type="GO" id="GO:0005886">
    <property type="term" value="C:plasma membrane"/>
    <property type="evidence" value="ECO:0007669"/>
    <property type="project" value="UniProtKB-SubCell"/>
</dbReference>
<feature type="active site" evidence="9">
    <location>
        <position position="145"/>
    </location>
</feature>
<dbReference type="GO" id="GO:0006508">
    <property type="term" value="P:proteolysis"/>
    <property type="evidence" value="ECO:0007669"/>
    <property type="project" value="UniProtKB-KW"/>
</dbReference>
<feature type="active site" evidence="9">
    <location>
        <position position="127"/>
    </location>
</feature>
<evidence type="ECO:0000256" key="11">
    <source>
        <dbReference type="RuleBase" id="RU004181"/>
    </source>
</evidence>
<dbReference type="EC" id="3.4.23.36" evidence="9"/>
<evidence type="ECO:0000256" key="6">
    <source>
        <dbReference type="ARBA" id="ARBA00022801"/>
    </source>
</evidence>
<dbReference type="PROSITE" id="PS00855">
    <property type="entry name" value="SPASE_II"/>
    <property type="match status" value="1"/>
</dbReference>
<keyword evidence="4 9" id="KW-0812">Transmembrane</keyword>
<dbReference type="PANTHER" id="PTHR33695">
    <property type="entry name" value="LIPOPROTEIN SIGNAL PEPTIDASE"/>
    <property type="match status" value="1"/>
</dbReference>
<evidence type="ECO:0000313" key="12">
    <source>
        <dbReference type="EMBL" id="SFP20265.1"/>
    </source>
</evidence>
<keyword evidence="7 9" id="KW-1133">Transmembrane helix</keyword>
<evidence type="ECO:0000256" key="3">
    <source>
        <dbReference type="ARBA" id="ARBA00022670"/>
    </source>
</evidence>